<sequence length="37" mass="4151">MTVTQLVKRVTAEKKSVLILFAMSLMNLLTSRLNGKD</sequence>
<organism evidence="1">
    <name type="scientific">Escherichia coli</name>
    <dbReference type="NCBI Taxonomy" id="562"/>
    <lineage>
        <taxon>Bacteria</taxon>
        <taxon>Pseudomonadati</taxon>
        <taxon>Pseudomonadota</taxon>
        <taxon>Gammaproteobacteria</taxon>
        <taxon>Enterobacterales</taxon>
        <taxon>Enterobacteriaceae</taxon>
        <taxon>Escherichia</taxon>
    </lineage>
</organism>
<dbReference type="AlphaFoldDB" id="B7UED8"/>
<dbReference type="EMBL" id="FJ539195">
    <property type="protein sequence ID" value="ACK44385.1"/>
    <property type="molecule type" value="Genomic_DNA"/>
</dbReference>
<evidence type="ECO:0000313" key="1">
    <source>
        <dbReference type="EMBL" id="ACK44385.1"/>
    </source>
</evidence>
<accession>B7UED8</accession>
<proteinExistence type="predicted"/>
<protein>
    <submittedName>
        <fullName evidence="1">Truncated H repeat-associated protein</fullName>
    </submittedName>
</protein>
<name>B7UED8_ECOLX</name>
<reference evidence="1" key="1">
    <citation type="submission" date="2008-12" db="EMBL/GenBank/DDBJ databases">
        <title>Sequencing of the Escherichia coli O2, O28ac, O63 and O42 O antigen clusters and detection of pathogenic strains by multiplex PCR assays targeting virulence genes in the respective O-antigen gene clusters.</title>
        <authorList>
            <person name="Fratamico P.M."/>
            <person name="Yan X."/>
            <person name="DebRoy C."/>
            <person name="Bryne B."/>
            <person name="Monaghan A."/>
            <person name="Liu Y."/>
            <person name="Bolton D."/>
        </authorList>
    </citation>
    <scope>NUCLEOTIDE SEQUENCE</scope>
    <source>
        <strain evidence="1">05-3711</strain>
    </source>
</reference>